<dbReference type="AlphaFoldDB" id="A0A0F8WFT2"/>
<protein>
    <recommendedName>
        <fullName evidence="1">Metalloprotease TldD/E N-terminal domain-containing protein</fullName>
    </recommendedName>
</protein>
<accession>A0A0F8WFT2</accession>
<evidence type="ECO:0000259" key="1">
    <source>
        <dbReference type="Pfam" id="PF01523"/>
    </source>
</evidence>
<comment type="caution">
    <text evidence="2">The sequence shown here is derived from an EMBL/GenBank/DDBJ whole genome shotgun (WGS) entry which is preliminary data.</text>
</comment>
<organism evidence="2">
    <name type="scientific">marine sediment metagenome</name>
    <dbReference type="NCBI Taxonomy" id="412755"/>
    <lineage>
        <taxon>unclassified sequences</taxon>
        <taxon>metagenomes</taxon>
        <taxon>ecological metagenomes</taxon>
    </lineage>
</organism>
<dbReference type="GO" id="GO:0008237">
    <property type="term" value="F:metallopeptidase activity"/>
    <property type="evidence" value="ECO:0007669"/>
    <property type="project" value="InterPro"/>
</dbReference>
<proteinExistence type="predicted"/>
<gene>
    <name evidence="2" type="ORF">LCGC14_3074560</name>
</gene>
<evidence type="ECO:0000313" key="2">
    <source>
        <dbReference type="EMBL" id="KKK55438.1"/>
    </source>
</evidence>
<sequence>MDHNLDINNLANYGLKLTDKISSNLKCAELFFKESSYINIELEQNSIKNNEIGTDVGISIRVVNKNGSLGFAFTNRVEKKSIEKLIYS</sequence>
<dbReference type="EMBL" id="LAZR01065492">
    <property type="protein sequence ID" value="KKK55438.1"/>
    <property type="molecule type" value="Genomic_DNA"/>
</dbReference>
<dbReference type="GO" id="GO:0006508">
    <property type="term" value="P:proteolysis"/>
    <property type="evidence" value="ECO:0007669"/>
    <property type="project" value="InterPro"/>
</dbReference>
<dbReference type="Pfam" id="PF01523">
    <property type="entry name" value="PmbA_TldD_1st"/>
    <property type="match status" value="1"/>
</dbReference>
<feature type="domain" description="Metalloprotease TldD/E N-terminal" evidence="1">
    <location>
        <begin position="28"/>
        <end position="86"/>
    </location>
</feature>
<reference evidence="2" key="1">
    <citation type="journal article" date="2015" name="Nature">
        <title>Complex archaea that bridge the gap between prokaryotes and eukaryotes.</title>
        <authorList>
            <person name="Spang A."/>
            <person name="Saw J.H."/>
            <person name="Jorgensen S.L."/>
            <person name="Zaremba-Niedzwiedzka K."/>
            <person name="Martijn J."/>
            <person name="Lind A.E."/>
            <person name="van Eijk R."/>
            <person name="Schleper C."/>
            <person name="Guy L."/>
            <person name="Ettema T.J."/>
        </authorList>
    </citation>
    <scope>NUCLEOTIDE SEQUENCE</scope>
</reference>
<dbReference type="InterPro" id="IPR035068">
    <property type="entry name" value="TldD/PmbA_N"/>
</dbReference>
<dbReference type="InterPro" id="IPR036059">
    <property type="entry name" value="TldD/PmbA_sf"/>
</dbReference>
<dbReference type="Gene3D" id="3.30.2290.10">
    <property type="entry name" value="PmbA/TldD superfamily"/>
    <property type="match status" value="1"/>
</dbReference>
<feature type="non-terminal residue" evidence="2">
    <location>
        <position position="88"/>
    </location>
</feature>
<name>A0A0F8WFT2_9ZZZZ</name>
<dbReference type="SUPFAM" id="SSF111283">
    <property type="entry name" value="Putative modulator of DNA gyrase, PmbA/TldD"/>
    <property type="match status" value="1"/>
</dbReference>
<dbReference type="InterPro" id="IPR002510">
    <property type="entry name" value="Metalloprtase-TldD/E_N"/>
</dbReference>